<accession>A0A2C5XHX2</accession>
<comment type="caution">
    <text evidence="4">The sequence shown here is derived from an EMBL/GenBank/DDBJ whole genome shotgun (WGS) entry which is preliminary data.</text>
</comment>
<dbReference type="Pfam" id="PF23865">
    <property type="entry name" value="DUF7223"/>
    <property type="match status" value="1"/>
</dbReference>
<reference evidence="4 5" key="1">
    <citation type="journal article" date="2013" name="Fungal Biol.">
        <title>Analysis of microsatellite markers in the genome of the plant pathogen Ceratocystis fimbriata.</title>
        <authorList>
            <person name="Simpson M.C."/>
            <person name="Wilken P.M."/>
            <person name="Coetzee M.P."/>
            <person name="Wingfield M.J."/>
            <person name="Wingfield B.D."/>
        </authorList>
    </citation>
    <scope>NUCLEOTIDE SEQUENCE [LARGE SCALE GENOMIC DNA]</scope>
    <source>
        <strain evidence="4 5">CBS 114723</strain>
    </source>
</reference>
<name>A0A2C5XHX2_9PEZI</name>
<sequence>MFPQFFSQYTPKRQIIAITRIIISLVSILILLATGLIVLGQAAKRSYPPRHLEKSEVGMFLSDTSVNPLVAAGIQHESLDNKKFYPPATNQSTASPSRSIKPPLYRNSTSGSHIPAPNYPNATVQAVTDQQWDKLVETSKQTGNSELNEESWHAIPELSGMHDRTGESAYAIYDSDTLVYGPDPFSPQYLLLYKQTPLINLQVVVHKISTIGFDGSNQLSIGFSNVESFSMANEKWTAAKDTPGLMLLTPSDSVGVGWGFFLVEDIQADWTAMSIKFTANPASLGDFHDYEYLMDSGSGFSDFDDPSVQHMNTKRDGQPWKTKLVSFSLTNENAVGFSSQNLDLGIKCSSCSLSGALAFSIRGGKYRGIDVKVRTQDVQATVLIEAYITGHLYKGATADVSIFDLPTQTINIPAIATIEFSIGNYIGYLIDDLAADGRVRFGARMTVPNSNKVIGHIEKNPFRDRIHASFDRPMLEVYRPMVAGSLDASGHVYHGIKLKFTVTPAYLSASLTAEMDWKIPRFNLEFHTEISTKCEICGPGKFSVKGRAYIDSVATATITPKIGDTTISWLVFGSKVATAVVDIFNFCIATGPSCKPDWKEVLRPKPHYSWSRLSRLKERVPNSWFREVPITHSPTRVLSMPPPAPDYVDDFGGLVWTESGLGRSPESGVFWGVDEYEEW</sequence>
<organism evidence="4 5">
    <name type="scientific">Ceratocystis fimbriata CBS 114723</name>
    <dbReference type="NCBI Taxonomy" id="1035309"/>
    <lineage>
        <taxon>Eukaryota</taxon>
        <taxon>Fungi</taxon>
        <taxon>Dikarya</taxon>
        <taxon>Ascomycota</taxon>
        <taxon>Pezizomycotina</taxon>
        <taxon>Sordariomycetes</taxon>
        <taxon>Hypocreomycetidae</taxon>
        <taxon>Microascales</taxon>
        <taxon>Ceratocystidaceae</taxon>
        <taxon>Ceratocystis</taxon>
    </lineage>
</organism>
<protein>
    <recommendedName>
        <fullName evidence="3">DUF7223 domain-containing protein</fullName>
    </recommendedName>
</protein>
<keyword evidence="2" id="KW-1133">Transmembrane helix</keyword>
<keyword evidence="2" id="KW-0812">Transmembrane</keyword>
<evidence type="ECO:0000259" key="3">
    <source>
        <dbReference type="Pfam" id="PF23865"/>
    </source>
</evidence>
<feature type="compositionally biased region" description="Polar residues" evidence="1">
    <location>
        <begin position="88"/>
        <end position="98"/>
    </location>
</feature>
<dbReference type="AlphaFoldDB" id="A0A2C5XHX2"/>
<evidence type="ECO:0000313" key="5">
    <source>
        <dbReference type="Proteomes" id="UP000222788"/>
    </source>
</evidence>
<reference evidence="4 5" key="2">
    <citation type="journal article" date="2013" name="IMA Fungus">
        <title>IMA Genome-F 1: Ceratocystis fimbriata: Draft nuclear genome sequence for the plant pathogen, Ceratocystis fimbriata.</title>
        <authorList>
            <person name="Wilken P.M."/>
            <person name="Steenkamp E.T."/>
            <person name="Wingfield M.J."/>
            <person name="de Beer Z.W."/>
            <person name="Wingfield B.D."/>
        </authorList>
    </citation>
    <scope>NUCLEOTIDE SEQUENCE [LARGE SCALE GENOMIC DNA]</scope>
    <source>
        <strain evidence="4 5">CBS 114723</strain>
    </source>
</reference>
<gene>
    <name evidence="4" type="ORF">CFIMG_008391RA00001</name>
</gene>
<dbReference type="EMBL" id="APWK03000006">
    <property type="protein sequence ID" value="PHH55877.1"/>
    <property type="molecule type" value="Genomic_DNA"/>
</dbReference>
<dbReference type="InterPro" id="IPR055647">
    <property type="entry name" value="DUF7223"/>
</dbReference>
<evidence type="ECO:0000313" key="4">
    <source>
        <dbReference type="EMBL" id="PHH55877.1"/>
    </source>
</evidence>
<evidence type="ECO:0000256" key="2">
    <source>
        <dbReference type="SAM" id="Phobius"/>
    </source>
</evidence>
<dbReference type="Proteomes" id="UP000222788">
    <property type="component" value="Unassembled WGS sequence"/>
</dbReference>
<keyword evidence="2" id="KW-0472">Membrane</keyword>
<proteinExistence type="predicted"/>
<feature type="region of interest" description="Disordered" evidence="1">
    <location>
        <begin position="81"/>
        <end position="120"/>
    </location>
</feature>
<feature type="transmembrane region" description="Helical" evidence="2">
    <location>
        <begin position="21"/>
        <end position="43"/>
    </location>
</feature>
<keyword evidence="5" id="KW-1185">Reference proteome</keyword>
<evidence type="ECO:0000256" key="1">
    <source>
        <dbReference type="SAM" id="MobiDB-lite"/>
    </source>
</evidence>
<feature type="domain" description="DUF7223" evidence="3">
    <location>
        <begin position="340"/>
        <end position="545"/>
    </location>
</feature>